<dbReference type="InterPro" id="IPR017536">
    <property type="entry name" value="Glutamine_synthetase_typeIII"/>
</dbReference>
<protein>
    <submittedName>
        <fullName evidence="12">Type III glutamate--ammonia ligase</fullName>
    </submittedName>
</protein>
<comment type="cofactor">
    <cofactor evidence="1">
        <name>Mg(2+)</name>
        <dbReference type="ChEBI" id="CHEBI:18420"/>
    </cofactor>
</comment>
<dbReference type="PROSITE" id="PS51987">
    <property type="entry name" value="GS_CATALYTIC"/>
    <property type="match status" value="1"/>
</dbReference>
<dbReference type="PROSITE" id="PS51986">
    <property type="entry name" value="GS_BETA_GRASP"/>
    <property type="match status" value="1"/>
</dbReference>
<evidence type="ECO:0000259" key="10">
    <source>
        <dbReference type="PROSITE" id="PS51986"/>
    </source>
</evidence>
<dbReference type="PROSITE" id="PS00181">
    <property type="entry name" value="GLNA_ATP"/>
    <property type="match status" value="1"/>
</dbReference>
<dbReference type="NCBIfam" id="TIGR03105">
    <property type="entry name" value="gln_synth_III"/>
    <property type="match status" value="1"/>
</dbReference>
<evidence type="ECO:0000256" key="6">
    <source>
        <dbReference type="ARBA" id="ARBA00022842"/>
    </source>
</evidence>
<dbReference type="InterPro" id="IPR014746">
    <property type="entry name" value="Gln_synth/guanido_kin_cat_dom"/>
</dbReference>
<keyword evidence="5" id="KW-0067">ATP-binding</keyword>
<evidence type="ECO:0000256" key="5">
    <source>
        <dbReference type="ARBA" id="ARBA00022840"/>
    </source>
</evidence>
<dbReference type="InterPro" id="IPR036651">
    <property type="entry name" value="Gln_synt_N_sf"/>
</dbReference>
<reference evidence="12 13" key="1">
    <citation type="submission" date="2017-08" db="EMBL/GenBank/DDBJ databases">
        <title>Infants hospitalized years apart are colonized by the same room-sourced microbial strains.</title>
        <authorList>
            <person name="Brooks B."/>
            <person name="Olm M.R."/>
            <person name="Firek B.A."/>
            <person name="Baker R."/>
            <person name="Thomas B.C."/>
            <person name="Morowitz M.J."/>
            <person name="Banfield J.F."/>
        </authorList>
    </citation>
    <scope>NUCLEOTIDE SEQUENCE [LARGE SCALE GENOMIC DNA]</scope>
    <source>
        <strain evidence="12">S2_005_002_R2_34</strain>
    </source>
</reference>
<evidence type="ECO:0000256" key="3">
    <source>
        <dbReference type="ARBA" id="ARBA00022598"/>
    </source>
</evidence>
<dbReference type="SUPFAM" id="SSF54368">
    <property type="entry name" value="Glutamine synthetase, N-terminal domain"/>
    <property type="match status" value="1"/>
</dbReference>
<comment type="similarity">
    <text evidence="8 9">Belongs to the glutamine synthetase family.</text>
</comment>
<evidence type="ECO:0000256" key="8">
    <source>
        <dbReference type="PROSITE-ProRule" id="PRU01330"/>
    </source>
</evidence>
<accession>A0A2W5QA71</accession>
<dbReference type="Pfam" id="PF00120">
    <property type="entry name" value="Gln-synt_C"/>
    <property type="match status" value="1"/>
</dbReference>
<keyword evidence="4" id="KW-0547">Nucleotide-binding</keyword>
<dbReference type="Gene3D" id="3.30.590.10">
    <property type="entry name" value="Glutamine synthetase/guanido kinase, catalytic domain"/>
    <property type="match status" value="1"/>
</dbReference>
<comment type="function">
    <text evidence="2">Catalyzes the ATP-dependent biosynthesis of glutamine from glutamate and ammonia.</text>
</comment>
<dbReference type="InterPro" id="IPR027303">
    <property type="entry name" value="Gln_synth_gly_rich_site"/>
</dbReference>
<comment type="caution">
    <text evidence="12">The sequence shown here is derived from an EMBL/GenBank/DDBJ whole genome shotgun (WGS) entry which is preliminary data.</text>
</comment>
<dbReference type="InterPro" id="IPR008147">
    <property type="entry name" value="Gln_synt_N"/>
</dbReference>
<dbReference type="Proteomes" id="UP000249185">
    <property type="component" value="Unassembled WGS sequence"/>
</dbReference>
<dbReference type="Gene3D" id="3.10.20.70">
    <property type="entry name" value="Glutamine synthetase, N-terminal domain"/>
    <property type="match status" value="1"/>
</dbReference>
<evidence type="ECO:0000256" key="4">
    <source>
        <dbReference type="ARBA" id="ARBA00022741"/>
    </source>
</evidence>
<evidence type="ECO:0000256" key="7">
    <source>
        <dbReference type="ARBA" id="ARBA00023231"/>
    </source>
</evidence>
<dbReference type="GO" id="GO:0006542">
    <property type="term" value="P:glutamine biosynthetic process"/>
    <property type="evidence" value="ECO:0007669"/>
    <property type="project" value="InterPro"/>
</dbReference>
<dbReference type="PANTHER" id="PTHR43785">
    <property type="entry name" value="GAMMA-GLUTAMYLPUTRESCINE SYNTHETASE"/>
    <property type="match status" value="1"/>
</dbReference>
<evidence type="ECO:0000256" key="2">
    <source>
        <dbReference type="ARBA" id="ARBA00003117"/>
    </source>
</evidence>
<name>A0A2W5QA71_RHOSU</name>
<dbReference type="InterPro" id="IPR008146">
    <property type="entry name" value="Gln_synth_cat_dom"/>
</dbReference>
<feature type="domain" description="GS catalytic" evidence="11">
    <location>
        <begin position="100"/>
        <end position="435"/>
    </location>
</feature>
<keyword evidence="3 12" id="KW-0436">Ligase</keyword>
<organism evidence="12 13">
    <name type="scientific">Rhodovulum sulfidophilum</name>
    <name type="common">Rhodobacter sulfidophilus</name>
    <dbReference type="NCBI Taxonomy" id="35806"/>
    <lineage>
        <taxon>Bacteria</taxon>
        <taxon>Pseudomonadati</taxon>
        <taxon>Pseudomonadota</taxon>
        <taxon>Alphaproteobacteria</taxon>
        <taxon>Rhodobacterales</taxon>
        <taxon>Paracoccaceae</taxon>
        <taxon>Rhodovulum</taxon>
    </lineage>
</organism>
<dbReference type="SUPFAM" id="SSF55931">
    <property type="entry name" value="Glutamine synthetase/guanido kinase"/>
    <property type="match status" value="1"/>
</dbReference>
<gene>
    <name evidence="12" type="primary">glnT</name>
    <name evidence="12" type="ORF">DI556_14190</name>
</gene>
<feature type="domain" description="GS beta-grasp" evidence="10">
    <location>
        <begin position="12"/>
        <end position="94"/>
    </location>
</feature>
<dbReference type="GO" id="GO:0005524">
    <property type="term" value="F:ATP binding"/>
    <property type="evidence" value="ECO:0007669"/>
    <property type="project" value="UniProtKB-KW"/>
</dbReference>
<keyword evidence="7" id="KW-0535">Nitrogen fixation</keyword>
<dbReference type="SMART" id="SM01230">
    <property type="entry name" value="Gln-synt_C"/>
    <property type="match status" value="1"/>
</dbReference>
<evidence type="ECO:0000256" key="1">
    <source>
        <dbReference type="ARBA" id="ARBA00001946"/>
    </source>
</evidence>
<proteinExistence type="inferred from homology"/>
<evidence type="ECO:0000313" key="12">
    <source>
        <dbReference type="EMBL" id="PZQ48300.1"/>
    </source>
</evidence>
<dbReference type="GO" id="GO:0004356">
    <property type="term" value="F:glutamine synthetase activity"/>
    <property type="evidence" value="ECO:0007669"/>
    <property type="project" value="InterPro"/>
</dbReference>
<dbReference type="EMBL" id="QFPW01000012">
    <property type="protein sequence ID" value="PZQ48300.1"/>
    <property type="molecule type" value="Genomic_DNA"/>
</dbReference>
<evidence type="ECO:0000256" key="9">
    <source>
        <dbReference type="RuleBase" id="RU000384"/>
    </source>
</evidence>
<sequence length="435" mass="47517">MAQDLAAFAAERGVKYFMISYTDLFGGQRAKLVPAQAIAEMQEDGAGFAGFASWFDLTPADPDVMAIPDPSSVIQLPWKPEVAWVAADCFMEGTPIDQAPRVVLKRLVAEAAELGLRVKTGVEPEFFLITPDGKAISDPADTAEKPCYDQQAVMRRYDVIAEICDAMLGLGWKPYQNDHEDANGQFEMNWAFDDALATADKHSFFKFLVKSIAEKHGLRATFMPKPFKGLTGNGCHAHISVWDTAGTTNVFADRDSELALSQNGRHFLGGIMKHASALAAITNPTVNSYKRINAPRTVSGATWAPNSVTWTGNNRTHMVRVPGPGRFELRLPDGAANPYLLQSVIIAAGLSGLRSKADPGPRSDINMYEEGHTVTGAPKLPLNLLDALRAYDADAELKAAMGEGFSRAFLALKRREWDSHCAQFTAWEHETTLDI</sequence>
<dbReference type="PANTHER" id="PTHR43785:SF12">
    <property type="entry name" value="TYPE-1 GLUTAMINE SYNTHETASE 2"/>
    <property type="match status" value="1"/>
</dbReference>
<dbReference type="AlphaFoldDB" id="A0A2W5QA71"/>
<evidence type="ECO:0000313" key="13">
    <source>
        <dbReference type="Proteomes" id="UP000249185"/>
    </source>
</evidence>
<keyword evidence="6" id="KW-0460">Magnesium</keyword>
<evidence type="ECO:0000259" key="11">
    <source>
        <dbReference type="PROSITE" id="PS51987"/>
    </source>
</evidence>